<reference evidence="2 3" key="1">
    <citation type="submission" date="2023-10" db="EMBL/GenBank/DDBJ databases">
        <title>Virgibacillus soli CC-YMP-6 genome.</title>
        <authorList>
            <person name="Miliotis G."/>
            <person name="Sengupta P."/>
            <person name="Hameed A."/>
            <person name="Chuvochina M."/>
            <person name="Mcdonagh F."/>
            <person name="Simpson A.C."/>
            <person name="Singh N.K."/>
            <person name="Rekha P.D."/>
            <person name="Raman K."/>
            <person name="Hugenholtz P."/>
            <person name="Venkateswaran K."/>
        </authorList>
    </citation>
    <scope>NUCLEOTIDE SEQUENCE [LARGE SCALE GENOMIC DNA]</scope>
    <source>
        <strain evidence="2 3">CC-YMP-6</strain>
    </source>
</reference>
<gene>
    <name evidence="2" type="ORF">RWD45_02180</name>
</gene>
<keyword evidence="3" id="KW-1185">Reference proteome</keyword>
<evidence type="ECO:0000259" key="1">
    <source>
        <dbReference type="Pfam" id="PF00745"/>
    </source>
</evidence>
<organism evidence="2 3">
    <name type="scientific">Paracerasibacillus soli</name>
    <dbReference type="NCBI Taxonomy" id="480284"/>
    <lineage>
        <taxon>Bacteria</taxon>
        <taxon>Bacillati</taxon>
        <taxon>Bacillota</taxon>
        <taxon>Bacilli</taxon>
        <taxon>Bacillales</taxon>
        <taxon>Bacillaceae</taxon>
        <taxon>Paracerasibacillus</taxon>
    </lineage>
</organism>
<dbReference type="SUPFAM" id="SSF69075">
    <property type="entry name" value="Glutamyl tRNA-reductase dimerization domain"/>
    <property type="match status" value="1"/>
</dbReference>
<protein>
    <recommendedName>
        <fullName evidence="1">Tetrapyrrole biosynthesis glutamyl-tRNA reductase dimerisation domain-containing protein</fullName>
    </recommendedName>
</protein>
<name>A0ABU5CP22_9BACI</name>
<dbReference type="InterPro" id="IPR015896">
    <property type="entry name" value="4pyrrol_synth_GluRdtase_dimer"/>
</dbReference>
<dbReference type="Pfam" id="PF00745">
    <property type="entry name" value="GlutR_dimer"/>
    <property type="match status" value="1"/>
</dbReference>
<proteinExistence type="predicted"/>
<comment type="caution">
    <text evidence="2">The sequence shown here is derived from an EMBL/GenBank/DDBJ whole genome shotgun (WGS) entry which is preliminary data.</text>
</comment>
<dbReference type="RefSeq" id="WP_320378434.1">
    <property type="nucleotide sequence ID" value="NZ_JAWDIQ010000001.1"/>
</dbReference>
<evidence type="ECO:0000313" key="2">
    <source>
        <dbReference type="EMBL" id="MDY0407636.1"/>
    </source>
</evidence>
<evidence type="ECO:0000313" key="3">
    <source>
        <dbReference type="Proteomes" id="UP001275315"/>
    </source>
</evidence>
<feature type="domain" description="Tetrapyrrole biosynthesis glutamyl-tRNA reductase dimerisation" evidence="1">
    <location>
        <begin position="3"/>
        <end position="50"/>
    </location>
</feature>
<dbReference type="EMBL" id="JAWDIQ010000001">
    <property type="protein sequence ID" value="MDY0407636.1"/>
    <property type="molecule type" value="Genomic_DNA"/>
</dbReference>
<accession>A0ABU5CP22</accession>
<dbReference type="Proteomes" id="UP001275315">
    <property type="component" value="Unassembled WGS sequence"/>
</dbReference>
<dbReference type="InterPro" id="IPR036453">
    <property type="entry name" value="GluRdtase_dimer_dom_sf"/>
</dbReference>
<sequence length="56" mass="6672">MTARERKVLQKHMKSVTHQILEEPIKQLKYMGSNQKSEDELELFKDIFGLELHEES</sequence>